<keyword evidence="3" id="KW-1185">Reference proteome</keyword>
<gene>
    <name evidence="2" type="ORF">F0L46_20755</name>
</gene>
<feature type="chain" id="PRO_5023114792" description="Lipoprotein" evidence="1">
    <location>
        <begin position="22"/>
        <end position="110"/>
    </location>
</feature>
<dbReference type="AlphaFoldDB" id="A0A5B2VA13"/>
<comment type="caution">
    <text evidence="2">The sequence shown here is derived from an EMBL/GenBank/DDBJ whole genome shotgun (WGS) entry which is preliminary data.</text>
</comment>
<dbReference type="PROSITE" id="PS51257">
    <property type="entry name" value="PROKAR_LIPOPROTEIN"/>
    <property type="match status" value="1"/>
</dbReference>
<evidence type="ECO:0000313" key="3">
    <source>
        <dbReference type="Proteomes" id="UP000323142"/>
    </source>
</evidence>
<proteinExistence type="predicted"/>
<organism evidence="2 3">
    <name type="scientific">Salinarimonas soli</name>
    <dbReference type="NCBI Taxonomy" id="1638099"/>
    <lineage>
        <taxon>Bacteria</taxon>
        <taxon>Pseudomonadati</taxon>
        <taxon>Pseudomonadota</taxon>
        <taxon>Alphaproteobacteria</taxon>
        <taxon>Hyphomicrobiales</taxon>
        <taxon>Salinarimonadaceae</taxon>
        <taxon>Salinarimonas</taxon>
    </lineage>
</organism>
<reference evidence="2 3" key="1">
    <citation type="submission" date="2019-09" db="EMBL/GenBank/DDBJ databases">
        <title>Salinarimonas rosea gen. nov., sp. nov., a new member of the a-2 subgroup of the Proteobacteria.</title>
        <authorList>
            <person name="Liu J."/>
        </authorList>
    </citation>
    <scope>NUCLEOTIDE SEQUENCE [LARGE SCALE GENOMIC DNA]</scope>
    <source>
        <strain evidence="2 3">BN140002</strain>
    </source>
</reference>
<evidence type="ECO:0000313" key="2">
    <source>
        <dbReference type="EMBL" id="KAA2235179.1"/>
    </source>
</evidence>
<reference evidence="2 3" key="2">
    <citation type="submission" date="2019-09" db="EMBL/GenBank/DDBJ databases">
        <authorList>
            <person name="Jin C."/>
        </authorList>
    </citation>
    <scope>NUCLEOTIDE SEQUENCE [LARGE SCALE GENOMIC DNA]</scope>
    <source>
        <strain evidence="2 3">BN140002</strain>
    </source>
</reference>
<evidence type="ECO:0008006" key="4">
    <source>
        <dbReference type="Google" id="ProtNLM"/>
    </source>
</evidence>
<protein>
    <recommendedName>
        <fullName evidence="4">Lipoprotein</fullName>
    </recommendedName>
</protein>
<accession>A0A5B2VA13</accession>
<keyword evidence="1" id="KW-0732">Signal</keyword>
<dbReference type="EMBL" id="VUOA01000037">
    <property type="protein sequence ID" value="KAA2235179.1"/>
    <property type="molecule type" value="Genomic_DNA"/>
</dbReference>
<dbReference type="OrthoDB" id="8161815at2"/>
<dbReference type="Proteomes" id="UP000323142">
    <property type="component" value="Unassembled WGS sequence"/>
</dbReference>
<sequence length="110" mass="10906">MPPVRSAVLAALLPLALAACNQTNQPATIGATPAGVTPGSFQLPAGGGCSGDVAQFRAVIDNDLATGNVAQSVHGRVAREIDGAAAACSAGRSADASRMIAATKARFGYR</sequence>
<evidence type="ECO:0000256" key="1">
    <source>
        <dbReference type="SAM" id="SignalP"/>
    </source>
</evidence>
<feature type="signal peptide" evidence="1">
    <location>
        <begin position="1"/>
        <end position="21"/>
    </location>
</feature>
<dbReference type="RefSeq" id="WP_149821153.1">
    <property type="nucleotide sequence ID" value="NZ_VUOA01000037.1"/>
</dbReference>
<name>A0A5B2VA13_9HYPH</name>